<feature type="binding site" evidence="5 7">
    <location>
        <position position="69"/>
    </location>
    <ligand>
        <name>substrate</name>
    </ligand>
</feature>
<dbReference type="NCBIfam" id="TIGR01258">
    <property type="entry name" value="pgm_1"/>
    <property type="match status" value="1"/>
</dbReference>
<organism evidence="10 11">
    <name type="scientific">Desulfarculus baarsii (strain ATCC 33931 / DSM 2075 / LMG 7858 / VKM B-1802 / 2st14)</name>
    <dbReference type="NCBI Taxonomy" id="644282"/>
    <lineage>
        <taxon>Bacteria</taxon>
        <taxon>Pseudomonadati</taxon>
        <taxon>Thermodesulfobacteriota</taxon>
        <taxon>Desulfarculia</taxon>
        <taxon>Desulfarculales</taxon>
        <taxon>Desulfarculaceae</taxon>
        <taxon>Desulfarculus</taxon>
    </lineage>
</organism>
<dbReference type="GO" id="GO:0006094">
    <property type="term" value="P:gluconeogenesis"/>
    <property type="evidence" value="ECO:0007669"/>
    <property type="project" value="UniProtKB-UniRule"/>
</dbReference>
<feature type="binding site" evidence="5 7">
    <location>
        <position position="107"/>
    </location>
    <ligand>
        <name>substrate</name>
    </ligand>
</feature>
<dbReference type="HAMAP" id="MF_01039">
    <property type="entry name" value="PGAM_GpmA"/>
    <property type="match status" value="1"/>
</dbReference>
<dbReference type="OrthoDB" id="9781415at2"/>
<accession>E1QGM5</accession>
<dbReference type="Gene3D" id="3.40.50.1240">
    <property type="entry name" value="Phosphoglycerate mutase-like"/>
    <property type="match status" value="1"/>
</dbReference>
<dbReference type="SMART" id="SM00855">
    <property type="entry name" value="PGAM"/>
    <property type="match status" value="1"/>
</dbReference>
<dbReference type="InterPro" id="IPR013078">
    <property type="entry name" value="His_Pase_superF_clade-1"/>
</dbReference>
<dbReference type="PROSITE" id="PS00175">
    <property type="entry name" value="PG_MUTASE"/>
    <property type="match status" value="1"/>
</dbReference>
<proteinExistence type="inferred from homology"/>
<keyword evidence="3 5" id="KW-0324">Glycolysis</keyword>
<dbReference type="GO" id="GO:0004619">
    <property type="term" value="F:phosphoglycerate mutase activity"/>
    <property type="evidence" value="ECO:0007669"/>
    <property type="project" value="UniProtKB-UniRule"/>
</dbReference>
<evidence type="ECO:0000256" key="6">
    <source>
        <dbReference type="PIRSR" id="PIRSR613078-1"/>
    </source>
</evidence>
<keyword evidence="2 5" id="KW-0312">Gluconeogenesis</keyword>
<dbReference type="KEGG" id="dbr:Deba_1350"/>
<dbReference type="EMBL" id="CP002085">
    <property type="protein sequence ID" value="ADK84718.1"/>
    <property type="molecule type" value="Genomic_DNA"/>
</dbReference>
<dbReference type="InterPro" id="IPR001345">
    <property type="entry name" value="PG/BPGM_mutase_AS"/>
</dbReference>
<dbReference type="Proteomes" id="UP000009047">
    <property type="component" value="Chromosome"/>
</dbReference>
<reference evidence="10 11" key="1">
    <citation type="journal article" date="2010" name="Stand. Genomic Sci.">
        <title>Complete genome sequence of Desulfarculus baarsii type strain (2st14).</title>
        <authorList>
            <person name="Sun H."/>
            <person name="Spring S."/>
            <person name="Lapidus A."/>
            <person name="Davenport K."/>
            <person name="Del Rio T.G."/>
            <person name="Tice H."/>
            <person name="Nolan M."/>
            <person name="Copeland A."/>
            <person name="Cheng J.F."/>
            <person name="Lucas S."/>
            <person name="Tapia R."/>
            <person name="Goodwin L."/>
            <person name="Pitluck S."/>
            <person name="Ivanova N."/>
            <person name="Pagani I."/>
            <person name="Mavromatis K."/>
            <person name="Ovchinnikova G."/>
            <person name="Pati A."/>
            <person name="Chen A."/>
            <person name="Palaniappan K."/>
            <person name="Hauser L."/>
            <person name="Chang Y.J."/>
            <person name="Jeffries C.D."/>
            <person name="Detter J.C."/>
            <person name="Han C."/>
            <person name="Rohde M."/>
            <person name="Brambilla E."/>
            <person name="Goker M."/>
            <person name="Woyke T."/>
            <person name="Bristow J."/>
            <person name="Eisen J.A."/>
            <person name="Markowitz V."/>
            <person name="Hugenholtz P."/>
            <person name="Kyrpides N.C."/>
            <person name="Klenk H.P."/>
            <person name="Land M."/>
        </authorList>
    </citation>
    <scope>NUCLEOTIDE SEQUENCE [LARGE SCALE GENOMIC DNA]</scope>
    <source>
        <strain evidence="11">ATCC 33931 / DSM 2075 / LMG 7858 / VKM B-1802 / 2st14</strain>
    </source>
</reference>
<dbReference type="SUPFAM" id="SSF53254">
    <property type="entry name" value="Phosphoglycerate mutase-like"/>
    <property type="match status" value="1"/>
</dbReference>
<comment type="pathway">
    <text evidence="5 9">Carbohydrate degradation; glycolysis; pyruvate from D-glyceraldehyde 3-phosphate: step 3/5.</text>
</comment>
<comment type="caution">
    <text evidence="5">Lacks conserved residue(s) required for the propagation of feature annotation.</text>
</comment>
<comment type="function">
    <text evidence="5 9">Catalyzes the interconversion of 2-phosphoglycerate and 3-phosphoglycerate.</text>
</comment>
<dbReference type="InterPro" id="IPR029033">
    <property type="entry name" value="His_PPase_superfam"/>
</dbReference>
<dbReference type="InterPro" id="IPR005952">
    <property type="entry name" value="Phosphogly_mut1"/>
</dbReference>
<feature type="site" description="Transition state stabilizer" evidence="5 8">
    <location>
        <position position="191"/>
    </location>
</feature>
<comment type="similarity">
    <text evidence="1 5">Belongs to the phosphoglycerate mutase family. BPG-dependent PGAM subfamily.</text>
</comment>
<dbReference type="HOGENOM" id="CLU_033323_1_5_7"/>
<dbReference type="PANTHER" id="PTHR11931">
    <property type="entry name" value="PHOSPHOGLYCERATE MUTASE"/>
    <property type="match status" value="1"/>
</dbReference>
<dbReference type="UniPathway" id="UPA00109">
    <property type="reaction ID" value="UER00186"/>
</dbReference>
<evidence type="ECO:0000313" key="11">
    <source>
        <dbReference type="Proteomes" id="UP000009047"/>
    </source>
</evidence>
<dbReference type="eggNOG" id="COG0588">
    <property type="taxonomic scope" value="Bacteria"/>
</dbReference>
<evidence type="ECO:0000256" key="7">
    <source>
        <dbReference type="PIRSR" id="PIRSR613078-2"/>
    </source>
</evidence>
<comment type="catalytic activity">
    <reaction evidence="5 9">
        <text>(2R)-2-phosphoglycerate = (2R)-3-phosphoglycerate</text>
        <dbReference type="Rhea" id="RHEA:15901"/>
        <dbReference type="ChEBI" id="CHEBI:58272"/>
        <dbReference type="ChEBI" id="CHEBI:58289"/>
        <dbReference type="EC" id="5.4.2.11"/>
    </reaction>
</comment>
<keyword evidence="4 5" id="KW-0413">Isomerase</keyword>
<evidence type="ECO:0000256" key="2">
    <source>
        <dbReference type="ARBA" id="ARBA00022432"/>
    </source>
</evidence>
<sequence length="271" mass="29552">MESRPHIMIRANLILLRHGQSQTNQSQTFTGWLDAPLSDLGRAQAARAGCLLAQAGPPVQAAFCSRLSRAAQTLELALAAMGRPDLPRQALWRLNERHVGQLQGVAKDEARARFGPELIHAWRHGLDLAPPPLSPEDPRHPRHDPLHADVDPALLPASESLGQLVWRVEPVWRGELAPRLAAGQNLLVAGHGLSLWAVCRLVLADQGLDLPSFSMPNANPLILAFDRRGRLFSMSYLDQAAAGDLPPLSSLNPLNCRHDGQRAAALVQRRG</sequence>
<name>E1QGM5_DESB2</name>
<gene>
    <name evidence="5" type="primary">gpmA</name>
    <name evidence="10" type="ordered locus">Deba_1350</name>
</gene>
<feature type="active site" description="Proton donor/acceptor" evidence="5 6">
    <location>
        <position position="96"/>
    </location>
</feature>
<dbReference type="STRING" id="644282.Deba_1350"/>
<evidence type="ECO:0000256" key="3">
    <source>
        <dbReference type="ARBA" id="ARBA00023152"/>
    </source>
</evidence>
<evidence type="ECO:0000256" key="4">
    <source>
        <dbReference type="ARBA" id="ARBA00023235"/>
    </source>
</evidence>
<evidence type="ECO:0000256" key="1">
    <source>
        <dbReference type="ARBA" id="ARBA00006717"/>
    </source>
</evidence>
<evidence type="ECO:0000313" key="10">
    <source>
        <dbReference type="EMBL" id="ADK84718.1"/>
    </source>
</evidence>
<dbReference type="AlphaFoldDB" id="E1QGM5"/>
<dbReference type="CDD" id="cd07067">
    <property type="entry name" value="HP_PGM_like"/>
    <property type="match status" value="1"/>
</dbReference>
<evidence type="ECO:0000256" key="8">
    <source>
        <dbReference type="PIRSR" id="PIRSR613078-3"/>
    </source>
</evidence>
<feature type="binding site" evidence="5 7">
    <location>
        <begin position="30"/>
        <end position="31"/>
    </location>
    <ligand>
        <name>substrate</name>
    </ligand>
</feature>
<dbReference type="GO" id="GO:0006096">
    <property type="term" value="P:glycolytic process"/>
    <property type="evidence" value="ECO:0007669"/>
    <property type="project" value="UniProtKB-UniRule"/>
</dbReference>
<feature type="binding site" evidence="5 7">
    <location>
        <begin position="17"/>
        <end position="24"/>
    </location>
    <ligand>
        <name>substrate</name>
    </ligand>
</feature>
<protein>
    <recommendedName>
        <fullName evidence="5 9">2,3-bisphosphoglycerate-dependent phosphoglycerate mutase</fullName>
        <shortName evidence="5">BPG-dependent PGAM</shortName>
        <shortName evidence="5">PGAM</shortName>
        <shortName evidence="5">Phosphoglyceromutase</shortName>
        <shortName evidence="5">dPGM</shortName>
        <ecNumber evidence="5 9">5.4.2.11</ecNumber>
    </recommendedName>
</protein>
<evidence type="ECO:0000256" key="5">
    <source>
        <dbReference type="HAMAP-Rule" id="MF_01039"/>
    </source>
</evidence>
<feature type="active site" description="Tele-phosphohistidine intermediate" evidence="5 6">
    <location>
        <position position="18"/>
    </location>
</feature>
<dbReference type="Pfam" id="PF00300">
    <property type="entry name" value="His_Phos_1"/>
    <property type="match status" value="1"/>
</dbReference>
<dbReference type="EC" id="5.4.2.11" evidence="5 9"/>
<keyword evidence="11" id="KW-1185">Reference proteome</keyword>
<evidence type="ECO:0000256" key="9">
    <source>
        <dbReference type="RuleBase" id="RU004512"/>
    </source>
</evidence>